<dbReference type="InterPro" id="IPR008949">
    <property type="entry name" value="Isoprenoid_synthase_dom_sf"/>
</dbReference>
<dbReference type="FunFam" id="1.10.600.10:FF:000001">
    <property type="entry name" value="Geranylgeranyl diphosphate synthase"/>
    <property type="match status" value="1"/>
</dbReference>
<comment type="cofactor">
    <cofactor evidence="1">
        <name>Mg(2+)</name>
        <dbReference type="ChEBI" id="CHEBI:18420"/>
    </cofactor>
</comment>
<keyword evidence="5" id="KW-0460">Magnesium</keyword>
<evidence type="ECO:0000313" key="10">
    <source>
        <dbReference type="Proteomes" id="UP000320314"/>
    </source>
</evidence>
<evidence type="ECO:0000313" key="9">
    <source>
        <dbReference type="EMBL" id="TPW29609.1"/>
    </source>
</evidence>
<dbReference type="Proteomes" id="UP000320314">
    <property type="component" value="Unassembled WGS sequence"/>
</dbReference>
<dbReference type="PROSITE" id="PS00444">
    <property type="entry name" value="POLYPRENYL_SYNTHASE_2"/>
    <property type="match status" value="1"/>
</dbReference>
<dbReference type="GO" id="GO:0046872">
    <property type="term" value="F:metal ion binding"/>
    <property type="evidence" value="ECO:0007669"/>
    <property type="project" value="UniProtKB-KW"/>
</dbReference>
<dbReference type="SUPFAM" id="SSF48576">
    <property type="entry name" value="Terpenoid synthases"/>
    <property type="match status" value="1"/>
</dbReference>
<comment type="caution">
    <text evidence="9">The sequence shown here is derived from an EMBL/GenBank/DDBJ whole genome shotgun (WGS) entry which is preliminary data.</text>
</comment>
<evidence type="ECO:0000256" key="8">
    <source>
        <dbReference type="RuleBase" id="RU004466"/>
    </source>
</evidence>
<sequence>MNEHVAKDGMKAGAGSRGDLAAAKALVEARLAALVPAAPAAQPELGEAMRDALLSGGKRLRPLMCMAATADLGADPASAVDAGSAIEFVHAASLVLDDLPCMDDAAMRRGRPTIHLAHGEDLAVLTAVSLLTGASEVLADIEVLPCQTRLACVRMLASATGAQGLCAGQFADLRGGRGPRDGASIAAANDLKTGSLFRVSVGFAGLIAQADAATRERLDGFARSLGLAFQLMDDLLDQSGRPSLSGKDCGQDAGKSTMVTVFRRGAAEDQIRGHIGEAKQCLETLFGPKSRLGDLVDMIVAHGEALRGPGMGRRTTVANDLPDIQAAAR</sequence>
<evidence type="ECO:0000256" key="5">
    <source>
        <dbReference type="ARBA" id="ARBA00022842"/>
    </source>
</evidence>
<dbReference type="PANTHER" id="PTHR43281">
    <property type="entry name" value="FARNESYL DIPHOSPHATE SYNTHASE"/>
    <property type="match status" value="1"/>
</dbReference>
<evidence type="ECO:0000256" key="4">
    <source>
        <dbReference type="ARBA" id="ARBA00022723"/>
    </source>
</evidence>
<dbReference type="EMBL" id="VHLH01000010">
    <property type="protein sequence ID" value="TPW29609.1"/>
    <property type="molecule type" value="Genomic_DNA"/>
</dbReference>
<organism evidence="9 10">
    <name type="scientific">Pararhizobium mangrovi</name>
    <dbReference type="NCBI Taxonomy" id="2590452"/>
    <lineage>
        <taxon>Bacteria</taxon>
        <taxon>Pseudomonadati</taxon>
        <taxon>Pseudomonadota</taxon>
        <taxon>Alphaproteobacteria</taxon>
        <taxon>Hyphomicrobiales</taxon>
        <taxon>Rhizobiaceae</taxon>
        <taxon>Rhizobium/Agrobacterium group</taxon>
        <taxon>Pararhizobium</taxon>
    </lineage>
</organism>
<accession>A0A506UAJ6</accession>
<dbReference type="AlphaFoldDB" id="A0A506UAJ6"/>
<keyword evidence="6" id="KW-0414">Isoprene biosynthesis</keyword>
<keyword evidence="4" id="KW-0479">Metal-binding</keyword>
<dbReference type="GO" id="GO:0004659">
    <property type="term" value="F:prenyltransferase activity"/>
    <property type="evidence" value="ECO:0007669"/>
    <property type="project" value="InterPro"/>
</dbReference>
<dbReference type="Gene3D" id="1.10.600.10">
    <property type="entry name" value="Farnesyl Diphosphate Synthase"/>
    <property type="match status" value="1"/>
</dbReference>
<dbReference type="RefSeq" id="WP_141166352.1">
    <property type="nucleotide sequence ID" value="NZ_VHLH01000010.1"/>
</dbReference>
<dbReference type="InterPro" id="IPR000092">
    <property type="entry name" value="Polyprenyl_synt"/>
</dbReference>
<dbReference type="PROSITE" id="PS00723">
    <property type="entry name" value="POLYPRENYL_SYNTHASE_1"/>
    <property type="match status" value="1"/>
</dbReference>
<comment type="similarity">
    <text evidence="2 8">Belongs to the FPP/GGPP synthase family.</text>
</comment>
<keyword evidence="10" id="KW-1185">Reference proteome</keyword>
<evidence type="ECO:0000256" key="2">
    <source>
        <dbReference type="ARBA" id="ARBA00006706"/>
    </source>
</evidence>
<evidence type="ECO:0000256" key="1">
    <source>
        <dbReference type="ARBA" id="ARBA00001946"/>
    </source>
</evidence>
<evidence type="ECO:0000256" key="3">
    <source>
        <dbReference type="ARBA" id="ARBA00022679"/>
    </source>
</evidence>
<dbReference type="OrthoDB" id="9805316at2"/>
<proteinExistence type="inferred from homology"/>
<dbReference type="GO" id="GO:0016114">
    <property type="term" value="P:terpenoid biosynthetic process"/>
    <property type="evidence" value="ECO:0007669"/>
    <property type="project" value="UniProtKB-ARBA"/>
</dbReference>
<dbReference type="Pfam" id="PF00348">
    <property type="entry name" value="polyprenyl_synt"/>
    <property type="match status" value="1"/>
</dbReference>
<name>A0A506UAJ6_9HYPH</name>
<evidence type="ECO:0000256" key="6">
    <source>
        <dbReference type="ARBA" id="ARBA00023229"/>
    </source>
</evidence>
<protein>
    <recommendedName>
        <fullName evidence="7">Probable farnesyl diphosphate synthase</fullName>
    </recommendedName>
</protein>
<dbReference type="InterPro" id="IPR033749">
    <property type="entry name" value="Polyprenyl_synt_CS"/>
</dbReference>
<dbReference type="PANTHER" id="PTHR43281:SF1">
    <property type="entry name" value="FARNESYL DIPHOSPHATE SYNTHASE"/>
    <property type="match status" value="1"/>
</dbReference>
<evidence type="ECO:0000256" key="7">
    <source>
        <dbReference type="ARBA" id="ARBA00069024"/>
    </source>
</evidence>
<reference evidence="9 10" key="1">
    <citation type="submission" date="2019-06" db="EMBL/GenBank/DDBJ databases">
        <authorList>
            <person name="Li M."/>
        </authorList>
    </citation>
    <scope>NUCLEOTIDE SEQUENCE [LARGE SCALE GENOMIC DNA]</scope>
    <source>
        <strain evidence="9 10">BGMRC6574</strain>
    </source>
</reference>
<dbReference type="SFLD" id="SFLDS00005">
    <property type="entry name" value="Isoprenoid_Synthase_Type_I"/>
    <property type="match status" value="1"/>
</dbReference>
<keyword evidence="3 8" id="KW-0808">Transferase</keyword>
<dbReference type="CDD" id="cd00685">
    <property type="entry name" value="Trans_IPPS_HT"/>
    <property type="match status" value="1"/>
</dbReference>
<gene>
    <name evidence="9" type="ORF">FJU11_07145</name>
</gene>